<dbReference type="KEGG" id="ehx:EMIHUDRAFT_443915"/>
<dbReference type="EnsemblProtists" id="EOD24210">
    <property type="protein sequence ID" value="EOD24210"/>
    <property type="gene ID" value="EMIHUDRAFT_443915"/>
</dbReference>
<proteinExistence type="predicted"/>
<sequence length="261" mass="26081">MLLLLPALGWQGAHRRSAHHRSAHHRRRGVELHAPSPPKALQAAQAAFLRTLCGTAAGVAAGSALHAAFPARGLIDGALTAVDVSGGALLGGTLGVLWAAEAALLGSGLVASTVRAATGVLGEDRDRAAGERMLSDVRRSLETLQQVDGPQGALLRAALDLSGVTSDPGIAKLAEAAEAARRDGGPVVRVNEPAPPAAAAGRADEQQGVGLGGLLGQVLVASLEAKLFELRAALLVVGVALVGSVDALLLLLDGKLGGGGS</sequence>
<accession>A0A0D3JL25</accession>
<reference evidence="2" key="1">
    <citation type="journal article" date="2013" name="Nature">
        <title>Pan genome of the phytoplankton Emiliania underpins its global distribution.</title>
        <authorList>
            <person name="Read B.A."/>
            <person name="Kegel J."/>
            <person name="Klute M.J."/>
            <person name="Kuo A."/>
            <person name="Lefebvre S.C."/>
            <person name="Maumus F."/>
            <person name="Mayer C."/>
            <person name="Miller J."/>
            <person name="Monier A."/>
            <person name="Salamov A."/>
            <person name="Young J."/>
            <person name="Aguilar M."/>
            <person name="Claverie J.M."/>
            <person name="Frickenhaus S."/>
            <person name="Gonzalez K."/>
            <person name="Herman E.K."/>
            <person name="Lin Y.C."/>
            <person name="Napier J."/>
            <person name="Ogata H."/>
            <person name="Sarno A.F."/>
            <person name="Shmutz J."/>
            <person name="Schroeder D."/>
            <person name="de Vargas C."/>
            <person name="Verret F."/>
            <person name="von Dassow P."/>
            <person name="Valentin K."/>
            <person name="Van de Peer Y."/>
            <person name="Wheeler G."/>
            <person name="Dacks J.B."/>
            <person name="Delwiche C.F."/>
            <person name="Dyhrman S.T."/>
            <person name="Glockner G."/>
            <person name="John U."/>
            <person name="Richards T."/>
            <person name="Worden A.Z."/>
            <person name="Zhang X."/>
            <person name="Grigoriev I.V."/>
            <person name="Allen A.E."/>
            <person name="Bidle K."/>
            <person name="Borodovsky M."/>
            <person name="Bowler C."/>
            <person name="Brownlee C."/>
            <person name="Cock J.M."/>
            <person name="Elias M."/>
            <person name="Gladyshev V.N."/>
            <person name="Groth M."/>
            <person name="Guda C."/>
            <person name="Hadaegh A."/>
            <person name="Iglesias-Rodriguez M.D."/>
            <person name="Jenkins J."/>
            <person name="Jones B.M."/>
            <person name="Lawson T."/>
            <person name="Leese F."/>
            <person name="Lindquist E."/>
            <person name="Lobanov A."/>
            <person name="Lomsadze A."/>
            <person name="Malik S.B."/>
            <person name="Marsh M.E."/>
            <person name="Mackinder L."/>
            <person name="Mock T."/>
            <person name="Mueller-Roeber B."/>
            <person name="Pagarete A."/>
            <person name="Parker M."/>
            <person name="Probert I."/>
            <person name="Quesneville H."/>
            <person name="Raines C."/>
            <person name="Rensing S.A."/>
            <person name="Riano-Pachon D.M."/>
            <person name="Richier S."/>
            <person name="Rokitta S."/>
            <person name="Shiraiwa Y."/>
            <person name="Soanes D.M."/>
            <person name="van der Giezen M."/>
            <person name="Wahlund T.M."/>
            <person name="Williams B."/>
            <person name="Wilson W."/>
            <person name="Wolfe G."/>
            <person name="Wurch L.L."/>
        </authorList>
    </citation>
    <scope>NUCLEOTIDE SEQUENCE</scope>
</reference>
<dbReference type="RefSeq" id="XP_005776639.1">
    <property type="nucleotide sequence ID" value="XM_005776582.1"/>
</dbReference>
<protein>
    <submittedName>
        <fullName evidence="1">Uncharacterized protein</fullName>
    </submittedName>
</protein>
<evidence type="ECO:0000313" key="1">
    <source>
        <dbReference type="EnsemblProtists" id="EOD24210"/>
    </source>
</evidence>
<dbReference type="HOGENOM" id="CLU_1067272_0_0_1"/>
<dbReference type="Proteomes" id="UP000013827">
    <property type="component" value="Unassembled WGS sequence"/>
</dbReference>
<reference evidence="1" key="2">
    <citation type="submission" date="2024-10" db="UniProtKB">
        <authorList>
            <consortium name="EnsemblProtists"/>
        </authorList>
    </citation>
    <scope>IDENTIFICATION</scope>
</reference>
<keyword evidence="2" id="KW-1185">Reference proteome</keyword>
<dbReference type="AlphaFoldDB" id="A0A0D3JL25"/>
<evidence type="ECO:0000313" key="2">
    <source>
        <dbReference type="Proteomes" id="UP000013827"/>
    </source>
</evidence>
<name>A0A0D3JL25_EMIH1</name>
<dbReference type="PaxDb" id="2903-EOD24210"/>
<organism evidence="1 2">
    <name type="scientific">Emiliania huxleyi (strain CCMP1516)</name>
    <dbReference type="NCBI Taxonomy" id="280463"/>
    <lineage>
        <taxon>Eukaryota</taxon>
        <taxon>Haptista</taxon>
        <taxon>Haptophyta</taxon>
        <taxon>Prymnesiophyceae</taxon>
        <taxon>Isochrysidales</taxon>
        <taxon>Noelaerhabdaceae</taxon>
        <taxon>Emiliania</taxon>
    </lineage>
</organism>
<dbReference type="GeneID" id="17269754"/>